<dbReference type="Pfam" id="PF01547">
    <property type="entry name" value="SBP_bac_1"/>
    <property type="match status" value="1"/>
</dbReference>
<dbReference type="PANTHER" id="PTHR43649">
    <property type="entry name" value="ARABINOSE-BINDING PROTEIN-RELATED"/>
    <property type="match status" value="1"/>
</dbReference>
<dbReference type="PROSITE" id="PS01037">
    <property type="entry name" value="SBP_BACTERIAL_1"/>
    <property type="match status" value="1"/>
</dbReference>
<evidence type="ECO:0000256" key="1">
    <source>
        <dbReference type="ARBA" id="ARBA00008520"/>
    </source>
</evidence>
<organism evidence="8 9">
    <name type="scientific">Paenibacillus hodogayensis</name>
    <dbReference type="NCBI Taxonomy" id="279208"/>
    <lineage>
        <taxon>Bacteria</taxon>
        <taxon>Bacillati</taxon>
        <taxon>Bacillota</taxon>
        <taxon>Bacilli</taxon>
        <taxon>Bacillales</taxon>
        <taxon>Paenibacillaceae</taxon>
        <taxon>Paenibacillus</taxon>
    </lineage>
</organism>
<evidence type="ECO:0000256" key="6">
    <source>
        <dbReference type="ARBA" id="ARBA00023139"/>
    </source>
</evidence>
<protein>
    <submittedName>
        <fullName evidence="8">ABC transporter substrate-binding protein</fullName>
    </submittedName>
</protein>
<evidence type="ECO:0000313" key="9">
    <source>
        <dbReference type="Proteomes" id="UP001589619"/>
    </source>
</evidence>
<dbReference type="PANTHER" id="PTHR43649:SF33">
    <property type="entry name" value="POLYGALACTURONAN_RHAMNOGALACTURONAN-BINDING PROTEIN YTCQ"/>
    <property type="match status" value="1"/>
</dbReference>
<dbReference type="PROSITE" id="PS51257">
    <property type="entry name" value="PROKAR_LIPOPROTEIN"/>
    <property type="match status" value="1"/>
</dbReference>
<gene>
    <name evidence="8" type="ORF">ACFFNY_18920</name>
</gene>
<keyword evidence="3" id="KW-1003">Cell membrane</keyword>
<evidence type="ECO:0000256" key="7">
    <source>
        <dbReference type="ARBA" id="ARBA00023288"/>
    </source>
</evidence>
<dbReference type="RefSeq" id="WP_344914703.1">
    <property type="nucleotide sequence ID" value="NZ_BAAAYO010000014.1"/>
</dbReference>
<dbReference type="SUPFAM" id="SSF53850">
    <property type="entry name" value="Periplasmic binding protein-like II"/>
    <property type="match status" value="1"/>
</dbReference>
<keyword evidence="6" id="KW-0564">Palmitate</keyword>
<keyword evidence="9" id="KW-1185">Reference proteome</keyword>
<dbReference type="EMBL" id="JBHMAG010000013">
    <property type="protein sequence ID" value="MFB9753646.1"/>
    <property type="molecule type" value="Genomic_DNA"/>
</dbReference>
<dbReference type="InterPro" id="IPR006061">
    <property type="entry name" value="SBP_1_CS"/>
</dbReference>
<dbReference type="Gene3D" id="3.40.190.10">
    <property type="entry name" value="Periplasmic binding protein-like II"/>
    <property type="match status" value="1"/>
</dbReference>
<evidence type="ECO:0000313" key="8">
    <source>
        <dbReference type="EMBL" id="MFB9753646.1"/>
    </source>
</evidence>
<comment type="similarity">
    <text evidence="1">Belongs to the bacterial solute-binding protein 1 family.</text>
</comment>
<dbReference type="Proteomes" id="UP001589619">
    <property type="component" value="Unassembled WGS sequence"/>
</dbReference>
<comment type="caution">
    <text evidence="8">The sequence shown here is derived from an EMBL/GenBank/DDBJ whole genome shotgun (WGS) entry which is preliminary data.</text>
</comment>
<evidence type="ECO:0000256" key="3">
    <source>
        <dbReference type="ARBA" id="ARBA00022475"/>
    </source>
</evidence>
<keyword evidence="7" id="KW-0449">Lipoprotein</keyword>
<keyword evidence="2" id="KW-0813">Transport</keyword>
<evidence type="ECO:0000256" key="2">
    <source>
        <dbReference type="ARBA" id="ARBA00022448"/>
    </source>
</evidence>
<dbReference type="InterPro" id="IPR006059">
    <property type="entry name" value="SBP"/>
</dbReference>
<reference evidence="8 9" key="1">
    <citation type="submission" date="2024-09" db="EMBL/GenBank/DDBJ databases">
        <authorList>
            <person name="Sun Q."/>
            <person name="Mori K."/>
        </authorList>
    </citation>
    <scope>NUCLEOTIDE SEQUENCE [LARGE SCALE GENOMIC DNA]</scope>
    <source>
        <strain evidence="8 9">JCM 12520</strain>
    </source>
</reference>
<name>A0ABV5VZB9_9BACL</name>
<evidence type="ECO:0000256" key="4">
    <source>
        <dbReference type="ARBA" id="ARBA00022729"/>
    </source>
</evidence>
<keyword evidence="5" id="KW-0472">Membrane</keyword>
<accession>A0ABV5VZB9</accession>
<evidence type="ECO:0000256" key="5">
    <source>
        <dbReference type="ARBA" id="ARBA00023136"/>
    </source>
</evidence>
<keyword evidence="4" id="KW-0732">Signal</keyword>
<sequence>MSNQRSSAIFCWVVGFMVACILLSGCSRDTAKSPDGGSASEKEPVELTIYYFWSRSYEDFMALYGNDIVRKYPHFKINWIQNTKGNSPSEVIASGVNIDMYYSTVDNLANLMDLGIDPDLSDLIKKYNTNLNEFEPTIVDFMQRIEPGKFVGIPFATQTLSLLYNKDIFDKFGFPYLSDGLTWDQLYTAARSLTRIEGGALYRGYAESWYPNQLALNQSSLPLIDSGTNRAMFDTDPWKKFLNNFIRFYQVPGYEPNPEILTGGAPAAAFVRDQNIAITVRNNSDFPRKSAGVNLNWDAATYPVLTAAASEAGPQPQVIFWTIPKNAKHREAAFLAATATASHDVQLKGSRNGLPSVLRDPGIREAFGADVPDLQGKNAKALIPKRYASIIPPTRFNGIATSAISDAFQKVVLGETDLNSAFREAVEAVDKQINAKLGR</sequence>
<proteinExistence type="inferred from homology"/>
<dbReference type="InterPro" id="IPR050490">
    <property type="entry name" value="Bact_solute-bd_prot1"/>
</dbReference>